<evidence type="ECO:0000256" key="1">
    <source>
        <dbReference type="ARBA" id="ARBA00006738"/>
    </source>
</evidence>
<organism evidence="3 4">
    <name type="scientific">Akkermansia muciniphila</name>
    <dbReference type="NCBI Taxonomy" id="239935"/>
    <lineage>
        <taxon>Bacteria</taxon>
        <taxon>Pseudomonadati</taxon>
        <taxon>Verrucomicrobiota</taxon>
        <taxon>Verrucomicrobiia</taxon>
        <taxon>Verrucomicrobiales</taxon>
        <taxon>Akkermansiaceae</taxon>
        <taxon>Akkermansia</taxon>
    </lineage>
</organism>
<dbReference type="PANTHER" id="PTHR34039:SF1">
    <property type="entry name" value="UPF0102 PROTEIN YRAN"/>
    <property type="match status" value="1"/>
</dbReference>
<dbReference type="Proteomes" id="UP000236000">
    <property type="component" value="Unassembled WGS sequence"/>
</dbReference>
<proteinExistence type="inferred from homology"/>
<dbReference type="Pfam" id="PF02021">
    <property type="entry name" value="UPF0102"/>
    <property type="match status" value="1"/>
</dbReference>
<dbReference type="InterPro" id="IPR003509">
    <property type="entry name" value="UPF0102_YraN-like"/>
</dbReference>
<dbReference type="GO" id="GO:0003676">
    <property type="term" value="F:nucleic acid binding"/>
    <property type="evidence" value="ECO:0007669"/>
    <property type="project" value="InterPro"/>
</dbReference>
<evidence type="ECO:0000256" key="2">
    <source>
        <dbReference type="HAMAP-Rule" id="MF_00048"/>
    </source>
</evidence>
<protein>
    <recommendedName>
        <fullName evidence="2">UPF0102 protein CXU22_02425</fullName>
    </recommendedName>
</protein>
<dbReference type="OrthoDB" id="9802516at2"/>
<accession>A0A2N8HGP9</accession>
<gene>
    <name evidence="3" type="ORF">CXU22_02425</name>
</gene>
<dbReference type="NCBIfam" id="NF009150">
    <property type="entry name" value="PRK12497.1-3"/>
    <property type="match status" value="1"/>
</dbReference>
<dbReference type="SUPFAM" id="SSF52980">
    <property type="entry name" value="Restriction endonuclease-like"/>
    <property type="match status" value="1"/>
</dbReference>
<dbReference type="InterPro" id="IPR011856">
    <property type="entry name" value="tRNA_endonuc-like_dom_sf"/>
</dbReference>
<dbReference type="HAMAP" id="MF_00048">
    <property type="entry name" value="UPF0102"/>
    <property type="match status" value="1"/>
</dbReference>
<dbReference type="RefSeq" id="WP_102712195.1">
    <property type="nucleotide sequence ID" value="NZ_PJKA01000003.1"/>
</dbReference>
<evidence type="ECO:0000313" key="4">
    <source>
        <dbReference type="Proteomes" id="UP000236000"/>
    </source>
</evidence>
<comment type="similarity">
    <text evidence="1 2">Belongs to the UPF0102 family.</text>
</comment>
<name>A0A2N8HGP9_9BACT</name>
<dbReference type="Gene3D" id="3.40.1350.10">
    <property type="match status" value="1"/>
</dbReference>
<evidence type="ECO:0000313" key="3">
    <source>
        <dbReference type="EMBL" id="PNC19888.1"/>
    </source>
</evidence>
<dbReference type="AlphaFoldDB" id="A0A2N8HGP9"/>
<reference evidence="3 4" key="1">
    <citation type="journal article" date="2017" name="BMC Genomics">
        <title>Genome sequencing of 39 Akkermansia muciniphila isolates reveals its population structure, genomic and functional diverisity, and global distribution in mammalian gut microbiotas.</title>
        <authorList>
            <person name="Guo X."/>
            <person name="Li S."/>
            <person name="Zhang J."/>
            <person name="Wu F."/>
            <person name="Li X."/>
            <person name="Wu D."/>
            <person name="Zhang M."/>
            <person name="Ou Z."/>
            <person name="Jie Z."/>
            <person name="Yan Q."/>
            <person name="Li P."/>
            <person name="Yi J."/>
            <person name="Peng Y."/>
        </authorList>
    </citation>
    <scope>NUCLEOTIDE SEQUENCE [LARGE SCALE GENOMIC DNA]</scope>
    <source>
        <strain evidence="3 4">GP24</strain>
    </source>
</reference>
<dbReference type="EMBL" id="PJKA01000003">
    <property type="protein sequence ID" value="PNC19888.1"/>
    <property type="molecule type" value="Genomic_DNA"/>
</dbReference>
<dbReference type="PANTHER" id="PTHR34039">
    <property type="entry name" value="UPF0102 PROTEIN YRAN"/>
    <property type="match status" value="1"/>
</dbReference>
<dbReference type="InterPro" id="IPR011335">
    <property type="entry name" value="Restrct_endonuc-II-like"/>
</dbReference>
<dbReference type="CDD" id="cd20736">
    <property type="entry name" value="PoNe_Nuclease"/>
    <property type="match status" value="1"/>
</dbReference>
<comment type="caution">
    <text evidence="3">The sequence shown here is derived from an EMBL/GenBank/DDBJ whole genome shotgun (WGS) entry which is preliminary data.</text>
</comment>
<sequence>MARKPTWKPCGGMGLARSIAARLRRFHKWNCPSLNREERNTEWLGRYGELAAASFLRAEGCSVLRRNWRPVRGGELDMVCRDGDCLVFVEVKTRTGNGHGGARRAVNARKRALIRQGAAEWLRQLPDRVPFRYDIVEILYREGCPPECRRIRGAFGEKDLPSS</sequence>